<dbReference type="EMBL" id="CAJVPZ010001285">
    <property type="protein sequence ID" value="CAG8488615.1"/>
    <property type="molecule type" value="Genomic_DNA"/>
</dbReference>
<name>A0A9N8ZEQ2_9GLOM</name>
<accession>A0A9N8ZEQ2</accession>
<reference evidence="1" key="1">
    <citation type="submission" date="2021-06" db="EMBL/GenBank/DDBJ databases">
        <authorList>
            <person name="Kallberg Y."/>
            <person name="Tangrot J."/>
            <person name="Rosling A."/>
        </authorList>
    </citation>
    <scope>NUCLEOTIDE SEQUENCE</scope>
    <source>
        <strain evidence="1">IN212</strain>
    </source>
</reference>
<evidence type="ECO:0000313" key="2">
    <source>
        <dbReference type="Proteomes" id="UP000789396"/>
    </source>
</evidence>
<evidence type="ECO:0000313" key="1">
    <source>
        <dbReference type="EMBL" id="CAG8488615.1"/>
    </source>
</evidence>
<dbReference type="Proteomes" id="UP000789396">
    <property type="component" value="Unassembled WGS sequence"/>
</dbReference>
<comment type="caution">
    <text evidence="1">The sequence shown here is derived from an EMBL/GenBank/DDBJ whole genome shotgun (WGS) entry which is preliminary data.</text>
</comment>
<sequence>MATSNDRCVQRELSTLSCESNGMNNSGSVFNTSALSKSSSVCEVDDTFKNSRNVTPYNNLNNNIIANESFEDEMIVLNNSLRNNIINSSFETTNESDIFNYNLVNDIDITARKLLTKQQNYIEWEDRKLKVQQKKLELLKEEIALQEKFKNILINLTNICYNISYFHKFSLKSLSKRL</sequence>
<organism evidence="1 2">
    <name type="scientific">Racocetra fulgida</name>
    <dbReference type="NCBI Taxonomy" id="60492"/>
    <lineage>
        <taxon>Eukaryota</taxon>
        <taxon>Fungi</taxon>
        <taxon>Fungi incertae sedis</taxon>
        <taxon>Mucoromycota</taxon>
        <taxon>Glomeromycotina</taxon>
        <taxon>Glomeromycetes</taxon>
        <taxon>Diversisporales</taxon>
        <taxon>Gigasporaceae</taxon>
        <taxon>Racocetra</taxon>
    </lineage>
</organism>
<keyword evidence="2" id="KW-1185">Reference proteome</keyword>
<proteinExistence type="predicted"/>
<dbReference type="AlphaFoldDB" id="A0A9N8ZEQ2"/>
<gene>
    <name evidence="1" type="ORF">RFULGI_LOCUS1874</name>
</gene>
<protein>
    <submittedName>
        <fullName evidence="1">17214_t:CDS:1</fullName>
    </submittedName>
</protein>